<accession>A0A6M8SMB1</accession>
<dbReference type="AlphaFoldDB" id="A0A6M8SMB1"/>
<evidence type="ECO:0000313" key="2">
    <source>
        <dbReference type="Proteomes" id="UP000504844"/>
    </source>
</evidence>
<reference evidence="1 2" key="1">
    <citation type="submission" date="2020-05" db="EMBL/GenBank/DDBJ databases">
        <title>Complete genome sequence of Deefgea sp. D17.</title>
        <authorList>
            <person name="Bae J.-W."/>
            <person name="Han J.E."/>
        </authorList>
    </citation>
    <scope>NUCLEOTIDE SEQUENCE [LARGE SCALE GENOMIC DNA]</scope>
    <source>
        <strain evidence="1 2">D17</strain>
    </source>
</reference>
<name>A0A6M8SMB1_9NEIS</name>
<dbReference type="Proteomes" id="UP000504844">
    <property type="component" value="Chromosome"/>
</dbReference>
<protein>
    <submittedName>
        <fullName evidence="1">Uncharacterized protein</fullName>
    </submittedName>
</protein>
<evidence type="ECO:0000313" key="1">
    <source>
        <dbReference type="EMBL" id="QKJ65264.1"/>
    </source>
</evidence>
<keyword evidence="2" id="KW-1185">Reference proteome</keyword>
<gene>
    <name evidence="1" type="ORF">HQN60_00090</name>
</gene>
<dbReference type="KEGG" id="dee:HQN60_00090"/>
<sequence>MSLLISAADMLENEAKIIKAANTFEGRWINNPEAEVLHQKWVKTAKGLRELQAQLNQVNKTVEANYDFA</sequence>
<dbReference type="RefSeq" id="WP_173531774.1">
    <property type="nucleotide sequence ID" value="NZ_CP054143.1"/>
</dbReference>
<proteinExistence type="predicted"/>
<organism evidence="1 2">
    <name type="scientific">Deefgea piscis</name>
    <dbReference type="NCBI Taxonomy" id="2739061"/>
    <lineage>
        <taxon>Bacteria</taxon>
        <taxon>Pseudomonadati</taxon>
        <taxon>Pseudomonadota</taxon>
        <taxon>Betaproteobacteria</taxon>
        <taxon>Neisseriales</taxon>
        <taxon>Chitinibacteraceae</taxon>
        <taxon>Deefgea</taxon>
    </lineage>
</organism>
<dbReference type="EMBL" id="CP054143">
    <property type="protein sequence ID" value="QKJ65264.1"/>
    <property type="molecule type" value="Genomic_DNA"/>
</dbReference>
<accession>A0A8G1GW26</accession>